<dbReference type="GO" id="GO:0016747">
    <property type="term" value="F:acyltransferase activity, transferring groups other than amino-acyl groups"/>
    <property type="evidence" value="ECO:0007669"/>
    <property type="project" value="InterPro"/>
</dbReference>
<sequence length="363" mass="41730">MGNVAFSPEYAERYQKQSEILFQEKNRLSKEEGCFANGYFLLCEGFGGEIDGEERLAARFSLFTPNHELILSYDCLDNSHPLCEMITHRNGSVYYVFRRDRFGFSIFNLNTLAEHRYYSEEAFKTGSDFIWCGAEYYPERDTIFVVGQMPGAPFEVYEFDFSEPMTCIAHIPDDALILTLPVPEFADEMEDFRDEYINWGEENIYGSALLGSFEDIAEWFTFVDTLGSRKTAPSYYMPSTPFIAFRMSDGIPVGMIEIKHELNDYMSKHGGHISYSVRPSERRRGYGKRMLAMVLPYAKLLGHSKVLVVCHTDNEPSRRTILADGGVYEQTYFSELDNIYNENYWIRTTPANTAEPSQANIVS</sequence>
<dbReference type="InterPro" id="IPR000182">
    <property type="entry name" value="GNAT_dom"/>
</dbReference>
<dbReference type="PANTHER" id="PTHR39173">
    <property type="entry name" value="ACETYLTRANSFERASE"/>
    <property type="match status" value="1"/>
</dbReference>
<dbReference type="PANTHER" id="PTHR39173:SF1">
    <property type="entry name" value="ACETYLTRANSFERASE"/>
    <property type="match status" value="1"/>
</dbReference>
<dbReference type="PROSITE" id="PS51186">
    <property type="entry name" value="GNAT"/>
    <property type="match status" value="1"/>
</dbReference>
<evidence type="ECO:0000313" key="2">
    <source>
        <dbReference type="EMBL" id="AHF25298.1"/>
    </source>
</evidence>
<evidence type="ECO:0000259" key="1">
    <source>
        <dbReference type="PROSITE" id="PS51186"/>
    </source>
</evidence>
<proteinExistence type="predicted"/>
<dbReference type="EMBL" id="KC246828">
    <property type="protein sequence ID" value="AHF25298.1"/>
    <property type="molecule type" value="Genomic_DNA"/>
</dbReference>
<dbReference type="AlphaFoldDB" id="W0FK89"/>
<organism evidence="2">
    <name type="scientific">uncultured bacterium Contig1757</name>
    <dbReference type="NCBI Taxonomy" id="1393500"/>
    <lineage>
        <taxon>Bacteria</taxon>
        <taxon>environmental samples</taxon>
    </lineage>
</organism>
<dbReference type="Gene3D" id="3.40.630.30">
    <property type="match status" value="1"/>
</dbReference>
<reference evidence="2" key="1">
    <citation type="journal article" date="2013" name="PLoS ONE">
        <title>Metagenomic insights into the carbohydrate-active enzymes carried by the microorganisms adhering to solid digesta in the rumen of cows.</title>
        <authorList>
            <person name="Wang L."/>
            <person name="Hatem A."/>
            <person name="Catalyurek U.V."/>
            <person name="Morrison M."/>
            <person name="Yu Z."/>
        </authorList>
    </citation>
    <scope>NUCLEOTIDE SEQUENCE</scope>
</reference>
<feature type="domain" description="N-acetyltransferase" evidence="1">
    <location>
        <begin position="177"/>
        <end position="350"/>
    </location>
</feature>
<dbReference type="InterPro" id="IPR016181">
    <property type="entry name" value="Acyl_CoA_acyltransferase"/>
</dbReference>
<dbReference type="CDD" id="cd04301">
    <property type="entry name" value="NAT_SF"/>
    <property type="match status" value="1"/>
</dbReference>
<protein>
    <submittedName>
        <fullName evidence="2">Acetyltransferase, GNAT family</fullName>
    </submittedName>
</protein>
<dbReference type="SUPFAM" id="SSF55729">
    <property type="entry name" value="Acyl-CoA N-acyltransferases (Nat)"/>
    <property type="match status" value="1"/>
</dbReference>
<accession>W0FK89</accession>
<dbReference type="Pfam" id="PF00583">
    <property type="entry name" value="Acetyltransf_1"/>
    <property type="match status" value="1"/>
</dbReference>
<keyword evidence="2" id="KW-0808">Transferase</keyword>
<name>W0FK89_9BACT</name>